<proteinExistence type="predicted"/>
<dbReference type="Proteomes" id="UP001204798">
    <property type="component" value="Unassembled WGS sequence"/>
</dbReference>
<evidence type="ECO:0000313" key="1">
    <source>
        <dbReference type="EMBL" id="MCS3918861.1"/>
    </source>
</evidence>
<comment type="caution">
    <text evidence="1">The sequence shown here is derived from an EMBL/GenBank/DDBJ whole genome shotgun (WGS) entry which is preliminary data.</text>
</comment>
<accession>A0ABT2ELT5</accession>
<keyword evidence="2" id="KW-1185">Reference proteome</keyword>
<gene>
    <name evidence="1" type="ORF">M2350_001261</name>
</gene>
<protein>
    <submittedName>
        <fullName evidence="1">Uncharacterized protein</fullName>
    </submittedName>
</protein>
<sequence length="34" mass="3847">MLSFKAVREHFPPEKPFAIRYSPFTAVFFGSAVA</sequence>
<name>A0ABT2ELT5_9BACT</name>
<evidence type="ECO:0000313" key="2">
    <source>
        <dbReference type="Proteomes" id="UP001204798"/>
    </source>
</evidence>
<dbReference type="EMBL" id="JANUCP010000002">
    <property type="protein sequence ID" value="MCS3918861.1"/>
    <property type="molecule type" value="Genomic_DNA"/>
</dbReference>
<organism evidence="1 2">
    <name type="scientific">Candidatus Fervidibacter sacchari</name>
    <dbReference type="NCBI Taxonomy" id="1448929"/>
    <lineage>
        <taxon>Bacteria</taxon>
        <taxon>Candidatus Fervidibacterota</taxon>
        <taxon>Candidatus Fervidibacter</taxon>
    </lineage>
</organism>
<reference evidence="1 2" key="1">
    <citation type="submission" date="2022-08" db="EMBL/GenBank/DDBJ databases">
        <title>Bacterial and archaeal communities from various locations to study Microbial Dark Matter (Phase II).</title>
        <authorList>
            <person name="Stepanauskas R."/>
        </authorList>
    </citation>
    <scope>NUCLEOTIDE SEQUENCE [LARGE SCALE GENOMIC DNA]</scope>
    <source>
        <strain evidence="1 2">PD1</strain>
    </source>
</reference>